<dbReference type="InterPro" id="IPR054105">
    <property type="entry name" value="WHD_NrtR"/>
</dbReference>
<evidence type="ECO:0000313" key="4">
    <source>
        <dbReference type="Proteomes" id="UP000711614"/>
    </source>
</evidence>
<dbReference type="RefSeq" id="WP_342591210.1">
    <property type="nucleotide sequence ID" value="NZ_JAGIOI010000001.1"/>
</dbReference>
<protein>
    <submittedName>
        <fullName evidence="3">8-oxo-dGTP diphosphatase</fullName>
        <ecNumber evidence="3">3.6.1.55</ecNumber>
    </submittedName>
</protein>
<dbReference type="EC" id="3.6.1.55" evidence="3"/>
<proteinExistence type="predicted"/>
<dbReference type="CDD" id="cd18873">
    <property type="entry name" value="NUDIX_NadM_like"/>
    <property type="match status" value="1"/>
</dbReference>
<gene>
    <name evidence="3" type="ORF">JOF48_001950</name>
</gene>
<dbReference type="GO" id="GO:0035539">
    <property type="term" value="F:8-oxo-7,8-dihydrodeoxyguanosine triphosphate pyrophosphatase activity"/>
    <property type="evidence" value="ECO:0007669"/>
    <property type="project" value="UniProtKB-EC"/>
</dbReference>
<keyword evidence="4" id="KW-1185">Reference proteome</keyword>
<name>A0ABS4YWM7_9MICC</name>
<dbReference type="InterPro" id="IPR036388">
    <property type="entry name" value="WH-like_DNA-bd_sf"/>
</dbReference>
<dbReference type="SUPFAM" id="SSF55811">
    <property type="entry name" value="Nudix"/>
    <property type="match status" value="1"/>
</dbReference>
<dbReference type="InterPro" id="IPR000086">
    <property type="entry name" value="NUDIX_hydrolase_dom"/>
</dbReference>
<organism evidence="3 4">
    <name type="scientific">Arthrobacter stackebrandtii</name>
    <dbReference type="NCBI Taxonomy" id="272161"/>
    <lineage>
        <taxon>Bacteria</taxon>
        <taxon>Bacillati</taxon>
        <taxon>Actinomycetota</taxon>
        <taxon>Actinomycetes</taxon>
        <taxon>Micrococcales</taxon>
        <taxon>Micrococcaceae</taxon>
        <taxon>Arthrobacter</taxon>
    </lineage>
</organism>
<dbReference type="InterPro" id="IPR036390">
    <property type="entry name" value="WH_DNA-bd_sf"/>
</dbReference>
<feature type="domain" description="Nudix hydrolase" evidence="2">
    <location>
        <begin position="22"/>
        <end position="162"/>
    </location>
</feature>
<sequence length="245" mass="25907">MSSNGSQEAEFLAGYNPAEFPPVALTVDLVVFAVANKELHVALVERGGQPFLGRLALPGGFVGPDEDALAAARRELAEEAGLDLSGHRVAVEQLATYSAPDRDPRMRVVSVAHLVLLASDGASLPELRAGTDAAKAQWRPVHALDTGALAFDHAQILHAGLERLAGKMEYTTIAAALVPEEFTVSALRDVYTAVWQVELPAGNFTRKMRACLAPTGGKVQAVGAPASLFKVAGQWILPPLNRTKG</sequence>
<accession>A0ABS4YWM7</accession>
<dbReference type="Gene3D" id="1.10.10.10">
    <property type="entry name" value="Winged helix-like DNA-binding domain superfamily/Winged helix DNA-binding domain"/>
    <property type="match status" value="1"/>
</dbReference>
<dbReference type="InterPro" id="IPR020084">
    <property type="entry name" value="NUDIX_hydrolase_CS"/>
</dbReference>
<dbReference type="PANTHER" id="PTHR43736:SF4">
    <property type="entry name" value="SLR1690 PROTEIN"/>
    <property type="match status" value="1"/>
</dbReference>
<dbReference type="InterPro" id="IPR015797">
    <property type="entry name" value="NUDIX_hydrolase-like_dom_sf"/>
</dbReference>
<keyword evidence="1 3" id="KW-0378">Hydrolase</keyword>
<evidence type="ECO:0000259" key="2">
    <source>
        <dbReference type="PROSITE" id="PS51462"/>
    </source>
</evidence>
<dbReference type="Proteomes" id="UP000711614">
    <property type="component" value="Unassembled WGS sequence"/>
</dbReference>
<evidence type="ECO:0000313" key="3">
    <source>
        <dbReference type="EMBL" id="MBP2413151.1"/>
    </source>
</evidence>
<dbReference type="Gene3D" id="3.90.79.10">
    <property type="entry name" value="Nucleoside Triphosphate Pyrophosphohydrolase"/>
    <property type="match status" value="1"/>
</dbReference>
<dbReference type="EMBL" id="JAGIOI010000001">
    <property type="protein sequence ID" value="MBP2413151.1"/>
    <property type="molecule type" value="Genomic_DNA"/>
</dbReference>
<dbReference type="PROSITE" id="PS00893">
    <property type="entry name" value="NUDIX_BOX"/>
    <property type="match status" value="1"/>
</dbReference>
<dbReference type="Pfam" id="PF00293">
    <property type="entry name" value="NUDIX"/>
    <property type="match status" value="1"/>
</dbReference>
<dbReference type="Pfam" id="PF21906">
    <property type="entry name" value="WHD_NrtR"/>
    <property type="match status" value="1"/>
</dbReference>
<reference evidence="3 4" key="1">
    <citation type="submission" date="2021-03" db="EMBL/GenBank/DDBJ databases">
        <title>Sequencing the genomes of 1000 actinobacteria strains.</title>
        <authorList>
            <person name="Klenk H.-P."/>
        </authorList>
    </citation>
    <scope>NUCLEOTIDE SEQUENCE [LARGE SCALE GENOMIC DNA]</scope>
    <source>
        <strain evidence="3 4">DSM 16005</strain>
    </source>
</reference>
<dbReference type="PROSITE" id="PS51462">
    <property type="entry name" value="NUDIX"/>
    <property type="match status" value="1"/>
</dbReference>
<dbReference type="SUPFAM" id="SSF46785">
    <property type="entry name" value="Winged helix' DNA-binding domain"/>
    <property type="match status" value="1"/>
</dbReference>
<dbReference type="PANTHER" id="PTHR43736">
    <property type="entry name" value="ADP-RIBOSE PYROPHOSPHATASE"/>
    <property type="match status" value="1"/>
</dbReference>
<evidence type="ECO:0000256" key="1">
    <source>
        <dbReference type="ARBA" id="ARBA00022801"/>
    </source>
</evidence>
<comment type="caution">
    <text evidence="3">The sequence shown here is derived from an EMBL/GenBank/DDBJ whole genome shotgun (WGS) entry which is preliminary data.</text>
</comment>